<sequence length="112" mass="11978">MWGDGMEELNLLNQLGLEGQHIVFILVVAVFSKLLVDVLKNSFSIRKNLLPLVGVGVGVGLSVVFSLLPIVEIGVVIACVYGLIAGLLTPGIHELIKKRFGKTKNEGKGDVV</sequence>
<keyword evidence="2" id="KW-0614">Plasmid</keyword>
<name>A0ABY8V611_9BACI</name>
<dbReference type="EMBL" id="CP126447">
    <property type="protein sequence ID" value="WIG00290.1"/>
    <property type="molecule type" value="Genomic_DNA"/>
</dbReference>
<gene>
    <name evidence="2" type="ORF">QNI29_21020</name>
</gene>
<evidence type="ECO:0008006" key="4">
    <source>
        <dbReference type="Google" id="ProtNLM"/>
    </source>
</evidence>
<dbReference type="RefSeq" id="WP_231419929.1">
    <property type="nucleotide sequence ID" value="NZ_CP126447.1"/>
</dbReference>
<keyword evidence="1" id="KW-0812">Transmembrane</keyword>
<feature type="transmembrane region" description="Helical" evidence="1">
    <location>
        <begin position="48"/>
        <end position="67"/>
    </location>
</feature>
<protein>
    <recommendedName>
        <fullName evidence="4">Holin</fullName>
    </recommendedName>
</protein>
<proteinExistence type="predicted"/>
<keyword evidence="1" id="KW-1133">Transmembrane helix</keyword>
<reference evidence="2 3" key="1">
    <citation type="submission" date="2023-05" db="EMBL/GenBank/DDBJ databases">
        <title>Comparative genomics reveals the evidence of polycyclic aromatic hydrocarbons degradation in moderately halophilic genus Pontibacillus.</title>
        <authorList>
            <person name="Yang H."/>
            <person name="Qian Z."/>
        </authorList>
    </citation>
    <scope>NUCLEOTIDE SEQUENCE [LARGE SCALE GENOMIC DNA]</scope>
    <source>
        <strain evidence="3">HN14</strain>
        <plasmid evidence="2 3">unnamed</plasmid>
    </source>
</reference>
<keyword evidence="1" id="KW-0472">Membrane</keyword>
<geneLocation type="plasmid" evidence="2 3">
    <name>unnamed</name>
</geneLocation>
<evidence type="ECO:0000256" key="1">
    <source>
        <dbReference type="SAM" id="Phobius"/>
    </source>
</evidence>
<feature type="transmembrane region" description="Helical" evidence="1">
    <location>
        <begin position="20"/>
        <end position="36"/>
    </location>
</feature>
<evidence type="ECO:0000313" key="2">
    <source>
        <dbReference type="EMBL" id="WIG00290.1"/>
    </source>
</evidence>
<keyword evidence="3" id="KW-1185">Reference proteome</keyword>
<feature type="transmembrane region" description="Helical" evidence="1">
    <location>
        <begin position="73"/>
        <end position="92"/>
    </location>
</feature>
<organism evidence="2 3">
    <name type="scientific">Pontibacillus chungwhensis</name>
    <dbReference type="NCBI Taxonomy" id="265426"/>
    <lineage>
        <taxon>Bacteria</taxon>
        <taxon>Bacillati</taxon>
        <taxon>Bacillota</taxon>
        <taxon>Bacilli</taxon>
        <taxon>Bacillales</taxon>
        <taxon>Bacillaceae</taxon>
        <taxon>Pontibacillus</taxon>
    </lineage>
</organism>
<dbReference type="Proteomes" id="UP001236652">
    <property type="component" value="Plasmid unnamed"/>
</dbReference>
<evidence type="ECO:0000313" key="3">
    <source>
        <dbReference type="Proteomes" id="UP001236652"/>
    </source>
</evidence>
<accession>A0ABY8V611</accession>